<dbReference type="EMBL" id="WWCX01000001">
    <property type="protein sequence ID" value="MYM92699.1"/>
    <property type="molecule type" value="Genomic_DNA"/>
</dbReference>
<sequence length="1047" mass="109528">MTPFWIYSIGDATMLTNAFTGVAMVFNDHGNVSAMVGMGLMFSLLVLGGRAIVKQRFDLEYFFVGFVLYMLFFVPKVSVHVEDAYTASGQDIDNIPLGLAVPMSIVTRLGHYLTITYETAFSAPSMTTNGYLDSLNILAKMDGFSVGSAATGSGNSGESRNSLVSYIAQCALYDANNPSPEQEVSWAKIQTSTDIWGALRTTFFNRFITTYIPDIDPPEGTDRTCSDAYEALTLYLQGDFNSRWNDYLKYVFGKTSPAQSVSDAMVAVGVGSNSAQTFMMNALMRNLLNDGKSVYTASTGEVVLASMVTQAAEQRRYQWATEQTLFKEVARPLMAFIESFVVCLAPIMCFLVVIGPMGVDLAGKYFLSIVWISLWPPVMSIVNTYIYFAANKDVSSLLSSAGIDPTTYSGMESLYTTVGSWIGTGGLMAASVPVLTLTLVYGGAVTASALASRMQSGQHINSKLAAPDIASAAPVVSQQSAMTNSPNIGNFRSGLESGYVSYSFGQMADSAVSKRNSQIEAVSSNASTAYTSGFGFNKNDTETNARYAELANSIRSGTSATDQTITSVVDGFAQSHNFNAQQTNALMVAARANGGLGTGAAMPVAQGNIAATIASQTGLNSSDSMALAKQFTQQLTSQSGLQKSIAQDNSKTDGTRFSDQVSRVYGAELGRRVSETESAVSTASEAKEKVASVRSSFGASQNLPEYNLAKQLAEAGDHGESLVKAARAGGAVYEQKFNSELEKLERLAPKNPNNELMAAARVLSSTADGRAQLADMLSGVTAGGLSPSAVAKGALDVHEPDTSLLNNAGGLKEAGKGAVAAVDEKMHSAPPGIVGPANSPSAAPSPTVIHHGGSGSGSGKAMPSHNGGGAHRKGTLAPEFTAAEQSRLNEASHLKPVLPSADVTGEDSVSERGRAVETAMREHFHVDRNAQKTMTETMTNIPAVAKGGAKAVDAVEHGLVERAVDFAAPPGTSPKVKEVASDVVSAALAVTGGGAAGKALHAMGEAKEAAAAAKVVEKAEKQAEAAFRAERRAAAAARAQGAGKGAK</sequence>
<accession>A0A845GJ70</accession>
<evidence type="ECO:0000313" key="5">
    <source>
        <dbReference type="Proteomes" id="UP000447355"/>
    </source>
</evidence>
<dbReference type="InterPro" id="IPR012931">
    <property type="entry name" value="TraG_N_Proteobacteria"/>
</dbReference>
<protein>
    <recommendedName>
        <fullName evidence="3">TraG N-terminal Proteobacteria domain-containing protein</fullName>
    </recommendedName>
</protein>
<feature type="transmembrane region" description="Helical" evidence="2">
    <location>
        <begin position="365"/>
        <end position="388"/>
    </location>
</feature>
<reference evidence="4" key="1">
    <citation type="submission" date="2019-12" db="EMBL/GenBank/DDBJ databases">
        <title>Novel species isolated from a subtropical stream in China.</title>
        <authorList>
            <person name="Lu H."/>
        </authorList>
    </citation>
    <scope>NUCLEOTIDE SEQUENCE [LARGE SCALE GENOMIC DNA]</scope>
    <source>
        <strain evidence="4">FT81W</strain>
    </source>
</reference>
<comment type="caution">
    <text evidence="4">The sequence shown here is derived from an EMBL/GenBank/DDBJ whole genome shotgun (WGS) entry which is preliminary data.</text>
</comment>
<evidence type="ECO:0000259" key="3">
    <source>
        <dbReference type="Pfam" id="PF07916"/>
    </source>
</evidence>
<evidence type="ECO:0000256" key="1">
    <source>
        <dbReference type="SAM" id="MobiDB-lite"/>
    </source>
</evidence>
<feature type="transmembrane region" description="Helical" evidence="2">
    <location>
        <begin position="333"/>
        <end position="353"/>
    </location>
</feature>
<feature type="compositionally biased region" description="Low complexity" evidence="1">
    <location>
        <begin position="836"/>
        <end position="846"/>
    </location>
</feature>
<dbReference type="Proteomes" id="UP000447355">
    <property type="component" value="Unassembled WGS sequence"/>
</dbReference>
<feature type="transmembrane region" description="Helical" evidence="2">
    <location>
        <begin position="421"/>
        <end position="444"/>
    </location>
</feature>
<dbReference type="RefSeq" id="WP_161081957.1">
    <property type="nucleotide sequence ID" value="NZ_WWCX01000001.1"/>
</dbReference>
<name>A0A845GJ70_9BURK</name>
<dbReference type="AlphaFoldDB" id="A0A845GJ70"/>
<feature type="domain" description="TraG N-terminal Proteobacteria" evidence="3">
    <location>
        <begin position="6"/>
        <end position="459"/>
    </location>
</feature>
<feature type="transmembrane region" description="Helical" evidence="2">
    <location>
        <begin position="59"/>
        <end position="78"/>
    </location>
</feature>
<keyword evidence="2" id="KW-1133">Transmembrane helix</keyword>
<keyword evidence="2" id="KW-0472">Membrane</keyword>
<evidence type="ECO:0000313" key="4">
    <source>
        <dbReference type="EMBL" id="MYM92699.1"/>
    </source>
</evidence>
<keyword evidence="2" id="KW-0812">Transmembrane</keyword>
<organism evidence="4 5">
    <name type="scientific">Duganella vulcania</name>
    <dbReference type="NCBI Taxonomy" id="2692166"/>
    <lineage>
        <taxon>Bacteria</taxon>
        <taxon>Pseudomonadati</taxon>
        <taxon>Pseudomonadota</taxon>
        <taxon>Betaproteobacteria</taxon>
        <taxon>Burkholderiales</taxon>
        <taxon>Oxalobacteraceae</taxon>
        <taxon>Telluria group</taxon>
        <taxon>Duganella</taxon>
    </lineage>
</organism>
<feature type="transmembrane region" description="Helical" evidence="2">
    <location>
        <begin position="32"/>
        <end position="52"/>
    </location>
</feature>
<gene>
    <name evidence="4" type="ORF">GTP90_02355</name>
</gene>
<proteinExistence type="predicted"/>
<dbReference type="Pfam" id="PF07916">
    <property type="entry name" value="TraG_N"/>
    <property type="match status" value="1"/>
</dbReference>
<feature type="region of interest" description="Disordered" evidence="1">
    <location>
        <begin position="828"/>
        <end position="874"/>
    </location>
</feature>
<evidence type="ECO:0000256" key="2">
    <source>
        <dbReference type="SAM" id="Phobius"/>
    </source>
</evidence>